<sequence>MTTLRFELTEETTTNSFGVTLYRIRATTDIPEQSVSAGDLGGWVSSPHTTNGMPRIADDAWVADEAEVFGEAQVAGTATVSGRARVYGHAHVAGKASVENDAQVFGNARVLGAALVCGNAQVSGDATVGGNAILVGTANVTDAAVVTAGHLSGVVAGSTTIDGPPGSGLDSDLLVTLCDDRSVLTTPIAYELARMLMASYQAQPEYITAGDSGISTFAYLDVMSGFIAAYDYSRLRKYVEFMARLYEKAGALDNAFDLYWNEADVYFELGFAACEVGDAGGIQLVENRVPELLAECDRLAQLIDAHKEANATESAETCQSEVERLRGVYANVQAEVGKSTWFSGVITEKSRPKNYHLIDGLRPADTCANPEFLAADGEAVTVFTLAEYVLNQQPNGTLLAQWHSDKGDFIYALCALQPHEDSEGDVIGSVVDPASYIQLCEKLEVALTTMKPARPELCELAITLLQAHRALIAGDYSEAISRAEWAQRQADRLSLWNIRGLGTRYLAYGLNKHGAQREAVQCLVTVLAATRGSCQIDAMRQQLTSLLANEPDSCAGIMDAVTTGNNSDMVARMCAIACNLRRSAPPEIREELHSRWLAATAGHGDP</sequence>
<dbReference type="InterPro" id="IPR040831">
    <property type="entry name" value="B_solenoid_ydck_rpt"/>
</dbReference>
<dbReference type="RefSeq" id="WP_052844509.1">
    <property type="nucleotide sequence ID" value="NZ_CP011542.1"/>
</dbReference>
<protein>
    <submittedName>
        <fullName evidence="1">Uncharacterized protein</fullName>
    </submittedName>
</protein>
<dbReference type="Pfam" id="PF18836">
    <property type="entry name" value="B_solenoid_ydck"/>
    <property type="match status" value="2"/>
</dbReference>
<dbReference type="KEGG" id="cmv:CMUST_03480"/>
<proteinExistence type="predicted"/>
<evidence type="ECO:0000313" key="1">
    <source>
        <dbReference type="EMBL" id="AKK05040.1"/>
    </source>
</evidence>
<name>A0A0G3GWV7_9CORY</name>
<dbReference type="EMBL" id="CP011542">
    <property type="protein sequence ID" value="AKK05040.1"/>
    <property type="molecule type" value="Genomic_DNA"/>
</dbReference>
<evidence type="ECO:0000313" key="2">
    <source>
        <dbReference type="Proteomes" id="UP000035199"/>
    </source>
</evidence>
<dbReference type="SUPFAM" id="SSF51161">
    <property type="entry name" value="Trimeric LpxA-like enzymes"/>
    <property type="match status" value="1"/>
</dbReference>
<dbReference type="InterPro" id="IPR011004">
    <property type="entry name" value="Trimer_LpxA-like_sf"/>
</dbReference>
<reference evidence="1 2" key="1">
    <citation type="journal article" date="2015" name="Genome Announc.">
        <title>Complete Genome Sequence of the Type Strain Corynebacterium mustelae DSM 45274, Isolated from Various Tissues of a Male Ferret with Lethal Sepsis.</title>
        <authorList>
            <person name="Ruckert C."/>
            <person name="Eimer J."/>
            <person name="Winkler A."/>
            <person name="Tauch A."/>
        </authorList>
    </citation>
    <scope>NUCLEOTIDE SEQUENCE [LARGE SCALE GENOMIC DNA]</scope>
    <source>
        <strain evidence="1 2">DSM 45274</strain>
    </source>
</reference>
<organism evidence="1 2">
    <name type="scientific">Corynebacterium mustelae</name>
    <dbReference type="NCBI Taxonomy" id="571915"/>
    <lineage>
        <taxon>Bacteria</taxon>
        <taxon>Bacillati</taxon>
        <taxon>Actinomycetota</taxon>
        <taxon>Actinomycetes</taxon>
        <taxon>Mycobacteriales</taxon>
        <taxon>Corynebacteriaceae</taxon>
        <taxon>Corynebacterium</taxon>
    </lineage>
</organism>
<dbReference type="PATRIC" id="fig|571915.4.peg.739"/>
<dbReference type="STRING" id="571915.CMUST_03480"/>
<keyword evidence="2" id="KW-1185">Reference proteome</keyword>
<dbReference type="AlphaFoldDB" id="A0A0G3GWV7"/>
<dbReference type="Proteomes" id="UP000035199">
    <property type="component" value="Chromosome"/>
</dbReference>
<gene>
    <name evidence="1" type="ORF">CMUST_03480</name>
</gene>
<reference evidence="2" key="2">
    <citation type="submission" date="2015-05" db="EMBL/GenBank/DDBJ databases">
        <title>Complete genome sequence of Corynebacterium mustelae DSM 45274, isolated from various tissues of a male ferret with lethal sepsis.</title>
        <authorList>
            <person name="Ruckert C."/>
            <person name="Albersmeier A."/>
            <person name="Winkler A."/>
            <person name="Tauch A."/>
        </authorList>
    </citation>
    <scope>NUCLEOTIDE SEQUENCE [LARGE SCALE GENOMIC DNA]</scope>
    <source>
        <strain evidence="2">DSM 45274</strain>
    </source>
</reference>
<accession>A0A0G3GWV7</accession>